<accession>A0ABM6FR29</accession>
<name>A0ABM6FR29_9BURK</name>
<dbReference type="InterPro" id="IPR005546">
    <property type="entry name" value="Autotransporte_beta"/>
</dbReference>
<dbReference type="SMART" id="SM00869">
    <property type="entry name" value="Autotransporter"/>
    <property type="match status" value="1"/>
</dbReference>
<dbReference type="InterPro" id="IPR011050">
    <property type="entry name" value="Pectin_lyase_fold/virulence"/>
</dbReference>
<dbReference type="PANTHER" id="PTHR12338">
    <property type="entry name" value="AUTOTRANSPORTER"/>
    <property type="match status" value="1"/>
</dbReference>
<dbReference type="SUPFAM" id="SSF103515">
    <property type="entry name" value="Autotransporter"/>
    <property type="match status" value="1"/>
</dbReference>
<keyword evidence="4" id="KW-1185">Reference proteome</keyword>
<dbReference type="InterPro" id="IPR050909">
    <property type="entry name" value="Bact_Autotransporter_VF"/>
</dbReference>
<dbReference type="InterPro" id="IPR006315">
    <property type="entry name" value="OM_autotransptr_brl_dom"/>
</dbReference>
<dbReference type="Pfam" id="PF03797">
    <property type="entry name" value="Autotransporter"/>
    <property type="match status" value="1"/>
</dbReference>
<evidence type="ECO:0000259" key="2">
    <source>
        <dbReference type="PROSITE" id="PS51208"/>
    </source>
</evidence>
<dbReference type="NCBIfam" id="TIGR01414">
    <property type="entry name" value="autotrans_barl"/>
    <property type="match status" value="1"/>
</dbReference>
<protein>
    <recommendedName>
        <fullName evidence="2">Autotransporter domain-containing protein</fullName>
    </recommendedName>
</protein>
<organism evidence="3 4">
    <name type="scientific">Pandoraea vervacti</name>
    <dbReference type="NCBI Taxonomy" id="656178"/>
    <lineage>
        <taxon>Bacteria</taxon>
        <taxon>Pseudomonadati</taxon>
        <taxon>Pseudomonadota</taxon>
        <taxon>Betaproteobacteria</taxon>
        <taxon>Burkholderiales</taxon>
        <taxon>Burkholderiaceae</taxon>
        <taxon>Pandoraea</taxon>
    </lineage>
</organism>
<evidence type="ECO:0000256" key="1">
    <source>
        <dbReference type="SAM" id="MobiDB-lite"/>
    </source>
</evidence>
<feature type="domain" description="Autotransporter" evidence="2">
    <location>
        <begin position="737"/>
        <end position="1013"/>
    </location>
</feature>
<dbReference type="CDD" id="cd01344">
    <property type="entry name" value="PL2_Passenger_AT"/>
    <property type="match status" value="1"/>
</dbReference>
<dbReference type="Pfam" id="PF18883">
    <property type="entry name" value="AC_1"/>
    <property type="match status" value="1"/>
</dbReference>
<dbReference type="InterPro" id="IPR036709">
    <property type="entry name" value="Autotransporte_beta_dom_sf"/>
</dbReference>
<dbReference type="EMBL" id="CP010897">
    <property type="protein sequence ID" value="APD11264.1"/>
    <property type="molecule type" value="Genomic_DNA"/>
</dbReference>
<dbReference type="Proteomes" id="UP000035085">
    <property type="component" value="Chromosome"/>
</dbReference>
<dbReference type="SUPFAM" id="SSF51126">
    <property type="entry name" value="Pectin lyase-like"/>
    <property type="match status" value="1"/>
</dbReference>
<feature type="region of interest" description="Disordered" evidence="1">
    <location>
        <begin position="677"/>
        <end position="696"/>
    </location>
</feature>
<proteinExistence type="predicted"/>
<reference evidence="4" key="1">
    <citation type="submission" date="2015-02" db="EMBL/GenBank/DDBJ databases">
        <title>Complete Genome Sequencing of Pandoraea vervacti NS15 sp. nov.</title>
        <authorList>
            <person name="Chan K.-G."/>
        </authorList>
    </citation>
    <scope>NUCLEOTIDE SEQUENCE [LARGE SCALE GENOMIC DNA]</scope>
    <source>
        <strain evidence="4">NS15</strain>
    </source>
</reference>
<dbReference type="InterPro" id="IPR043990">
    <property type="entry name" value="AC_1"/>
</dbReference>
<sequence>MNKRSVQHSRSFKRTILYAALFGDALSFGLVDSALAQQLKVTNTTTTKSDQTYNSVSSGRTGSAIYVTGTGQLTGNNLTATTNTSSASALAAETGGWATLTGGSLRSPYPGTTSYTVLARNSGSSITLNNVEVTSGTSSAVVATDSAQIRLVGGSVTLNRASGTEPAMALMTQFNGTITAQDVAITVTGDLLRGASSLNSLVSLTGGTVNVTGKNSYGLYADRLGTLGQQSDALTASGVKITTSGTGANAVQVITGASATLTDMNVTTTGDDAIGVHAGLGASVNVNGNTSITTTGARAFGADAGGLLNGTASTLTLNVANGSIATSGAQAHGLLAREGGSVTMNGGSVTASGTDAAAIAARASTINVNGATLTSRAGVGALVVGSSAVGLVNTNLSAAGHGVSVLAQSGLITAMAIEQPDSAAQPVTPGTPVAPASNAVTVRGGSITAGGDLVHVEGASADITLSGGVQATSASGLLLNALSSGGNGSRVNLVMDGVTLNGSIAADASSLVNASLQNSSVLTGKIDPVSLAIDGTSRWNLTADSQLRDLTMTSGALIRFQPPTAGVFKSLTVQGALTGTGTIGLNTVLAGDGAPSDTVVINGGTATGTTALRIANAGGAGAFTTANGIQVVNAVNGGTTASTAFALDGRAVAGPYEYQLFRGSTDGSNANAWYLRSEQPQPQPTPDPDPGPPTPLYRPEVAAYLANQRLAAQMFVHSLHDRLGESQYVEGQGFSPGADKPRSGWLRVVGKWEGSRSADGTYKTSTNSVLLNGGAELAKWQVFGQADRAHLGVMGSYGNANSDANARGNAFNAKGKVDGWSVGAYGTWYQNDERKLGAYTDVWFQYGWFTNRVEGDALPTVRYTAMGWAISGEAGYAVPVHNDWVVEPQTQFIYVGYNENDFAEPNGTKVTGANARGWISRLGARFYRTFVRDDARKWQPYVTFNWWHSNTSNTVSFNDVPQGSMYPSNWYEVKLGVNADFRKGLTGWANVSGAWGAQSFYQYALRVGVKYTW</sequence>
<dbReference type="Gene3D" id="2.160.20.20">
    <property type="match status" value="2"/>
</dbReference>
<dbReference type="InterPro" id="IPR012332">
    <property type="entry name" value="Autotransporter_pectin_lyase_C"/>
</dbReference>
<dbReference type="PROSITE" id="PS51208">
    <property type="entry name" value="AUTOTRANSPORTER"/>
    <property type="match status" value="1"/>
</dbReference>
<dbReference type="RefSeq" id="WP_052811013.1">
    <property type="nucleotide sequence ID" value="NZ_CP010897.2"/>
</dbReference>
<evidence type="ECO:0000313" key="3">
    <source>
        <dbReference type="EMBL" id="APD11264.1"/>
    </source>
</evidence>
<dbReference type="PANTHER" id="PTHR12338:SF5">
    <property type="entry name" value="ANTIGEN 43-RELATED"/>
    <property type="match status" value="1"/>
</dbReference>
<gene>
    <name evidence="3" type="ORF">UC34_12205</name>
</gene>
<dbReference type="Gene3D" id="2.40.128.130">
    <property type="entry name" value="Autotransporter beta-domain"/>
    <property type="match status" value="1"/>
</dbReference>
<feature type="compositionally biased region" description="Pro residues" evidence="1">
    <location>
        <begin position="681"/>
        <end position="696"/>
    </location>
</feature>
<evidence type="ECO:0000313" key="4">
    <source>
        <dbReference type="Proteomes" id="UP000035085"/>
    </source>
</evidence>